<proteinExistence type="predicted"/>
<dbReference type="Gene3D" id="2.130.10.10">
    <property type="entry name" value="YVTN repeat-like/Quinoprotein amine dehydrogenase"/>
    <property type="match status" value="1"/>
</dbReference>
<dbReference type="EMBL" id="KE546995">
    <property type="protein sequence ID" value="EPY49475.1"/>
    <property type="molecule type" value="Genomic_DNA"/>
</dbReference>
<dbReference type="eggNOG" id="KOG4283">
    <property type="taxonomic scope" value="Eukaryota"/>
</dbReference>
<dbReference type="PROSITE" id="PS00678">
    <property type="entry name" value="WD_REPEATS_1"/>
    <property type="match status" value="2"/>
</dbReference>
<gene>
    <name evidence="6" type="ORF">SPOG_01361</name>
</gene>
<dbReference type="GO" id="GO:0006283">
    <property type="term" value="P:transcription-coupled nucleotide-excision repair"/>
    <property type="evidence" value="ECO:0007669"/>
    <property type="project" value="EnsemblFungi"/>
</dbReference>
<dbReference type="PANTHER" id="PTHR46202">
    <property type="entry name" value="DNA EXCISION REPAIR PROTEIN ERCC-8"/>
    <property type="match status" value="1"/>
</dbReference>
<dbReference type="PROSITE" id="PS50082">
    <property type="entry name" value="WD_REPEATS_2"/>
    <property type="match status" value="3"/>
</dbReference>
<dbReference type="Pfam" id="PF00400">
    <property type="entry name" value="WD40"/>
    <property type="match status" value="4"/>
</dbReference>
<dbReference type="InterPro" id="IPR001680">
    <property type="entry name" value="WD40_rpt"/>
</dbReference>
<dbReference type="SMART" id="SM00320">
    <property type="entry name" value="WD40"/>
    <property type="match status" value="6"/>
</dbReference>
<keyword evidence="3" id="KW-0227">DNA damage</keyword>
<organism evidence="6 7">
    <name type="scientific">Schizosaccharomyces cryophilus (strain OY26 / ATCC MYA-4695 / CBS 11777 / NBRC 106824 / NRRL Y48691)</name>
    <name type="common">Fission yeast</name>
    <dbReference type="NCBI Taxonomy" id="653667"/>
    <lineage>
        <taxon>Eukaryota</taxon>
        <taxon>Fungi</taxon>
        <taxon>Dikarya</taxon>
        <taxon>Ascomycota</taxon>
        <taxon>Taphrinomycotina</taxon>
        <taxon>Schizosaccharomycetes</taxon>
        <taxon>Schizosaccharomycetales</taxon>
        <taxon>Schizosaccharomycetaceae</taxon>
        <taxon>Schizosaccharomyces</taxon>
    </lineage>
</organism>
<dbReference type="InterPro" id="IPR019775">
    <property type="entry name" value="WD40_repeat_CS"/>
</dbReference>
<keyword evidence="2" id="KW-0677">Repeat</keyword>
<dbReference type="PRINTS" id="PR00320">
    <property type="entry name" value="GPROTEINBRPT"/>
</dbReference>
<dbReference type="STRING" id="653667.S9VTT2"/>
<keyword evidence="7" id="KW-1185">Reference proteome</keyword>
<evidence type="ECO:0000313" key="7">
    <source>
        <dbReference type="Proteomes" id="UP000015464"/>
    </source>
</evidence>
<dbReference type="RefSeq" id="XP_013025503.1">
    <property type="nucleotide sequence ID" value="XM_013170049.1"/>
</dbReference>
<dbReference type="PROSITE" id="PS50294">
    <property type="entry name" value="WD_REPEATS_REGION"/>
    <property type="match status" value="2"/>
</dbReference>
<evidence type="ECO:0000256" key="5">
    <source>
        <dbReference type="PROSITE-ProRule" id="PRU00221"/>
    </source>
</evidence>
<dbReference type="GO" id="GO:0043161">
    <property type="term" value="P:proteasome-mediated ubiquitin-dependent protein catabolic process"/>
    <property type="evidence" value="ECO:0007669"/>
    <property type="project" value="TreeGrafter"/>
</dbReference>
<dbReference type="OMA" id="WIPAPRE"/>
<dbReference type="GO" id="GO:0070912">
    <property type="term" value="C:Ddb1-Ckn1 complex"/>
    <property type="evidence" value="ECO:0007669"/>
    <property type="project" value="EnsemblFungi"/>
</dbReference>
<dbReference type="InterPro" id="IPR036322">
    <property type="entry name" value="WD40_repeat_dom_sf"/>
</dbReference>
<dbReference type="InterPro" id="IPR042238">
    <property type="entry name" value="Rad28/ERCC8/Ckn1/ATCSA-1"/>
</dbReference>
<dbReference type="GeneID" id="25035690"/>
<dbReference type="SUPFAM" id="SSF50978">
    <property type="entry name" value="WD40 repeat-like"/>
    <property type="match status" value="1"/>
</dbReference>
<feature type="repeat" description="WD" evidence="5">
    <location>
        <begin position="99"/>
        <end position="141"/>
    </location>
</feature>
<dbReference type="GO" id="GO:0031464">
    <property type="term" value="C:Cul4A-RING E3 ubiquitin ligase complex"/>
    <property type="evidence" value="ECO:0007669"/>
    <property type="project" value="TreeGrafter"/>
</dbReference>
<evidence type="ECO:0000256" key="2">
    <source>
        <dbReference type="ARBA" id="ARBA00022737"/>
    </source>
</evidence>
<dbReference type="Proteomes" id="UP000015464">
    <property type="component" value="Unassembled WGS sequence"/>
</dbReference>
<dbReference type="HOGENOM" id="CLU_032951_0_0_1"/>
<keyword evidence="4" id="KW-0234">DNA repair</keyword>
<keyword evidence="1 5" id="KW-0853">WD repeat</keyword>
<feature type="repeat" description="WD" evidence="5">
    <location>
        <begin position="242"/>
        <end position="283"/>
    </location>
</feature>
<dbReference type="GO" id="GO:0000209">
    <property type="term" value="P:protein polyubiquitination"/>
    <property type="evidence" value="ECO:0007669"/>
    <property type="project" value="TreeGrafter"/>
</dbReference>
<evidence type="ECO:0000313" key="6">
    <source>
        <dbReference type="EMBL" id="EPY49475.1"/>
    </source>
</evidence>
<reference evidence="6 7" key="1">
    <citation type="journal article" date="2011" name="Science">
        <title>Comparative functional genomics of the fission yeasts.</title>
        <authorList>
            <person name="Rhind N."/>
            <person name="Chen Z."/>
            <person name="Yassour M."/>
            <person name="Thompson D.A."/>
            <person name="Haas B.J."/>
            <person name="Habib N."/>
            <person name="Wapinski I."/>
            <person name="Roy S."/>
            <person name="Lin M.F."/>
            <person name="Heiman D.I."/>
            <person name="Young S.K."/>
            <person name="Furuya K."/>
            <person name="Guo Y."/>
            <person name="Pidoux A."/>
            <person name="Chen H.M."/>
            <person name="Robbertse B."/>
            <person name="Goldberg J.M."/>
            <person name="Aoki K."/>
            <person name="Bayne E.H."/>
            <person name="Berlin A.M."/>
            <person name="Desjardins C.A."/>
            <person name="Dobbs E."/>
            <person name="Dukaj L."/>
            <person name="Fan L."/>
            <person name="FitzGerald M.G."/>
            <person name="French C."/>
            <person name="Gujja S."/>
            <person name="Hansen K."/>
            <person name="Keifenheim D."/>
            <person name="Levin J.Z."/>
            <person name="Mosher R.A."/>
            <person name="Mueller C.A."/>
            <person name="Pfiffner J."/>
            <person name="Priest M."/>
            <person name="Russ C."/>
            <person name="Smialowska A."/>
            <person name="Swoboda P."/>
            <person name="Sykes S.M."/>
            <person name="Vaughn M."/>
            <person name="Vengrova S."/>
            <person name="Yoder R."/>
            <person name="Zeng Q."/>
            <person name="Allshire R."/>
            <person name="Baulcombe D."/>
            <person name="Birren B.W."/>
            <person name="Brown W."/>
            <person name="Ekwall K."/>
            <person name="Kellis M."/>
            <person name="Leatherwood J."/>
            <person name="Levin H."/>
            <person name="Margalit H."/>
            <person name="Martienssen R."/>
            <person name="Nieduszynski C.A."/>
            <person name="Spatafora J.W."/>
            <person name="Friedman N."/>
            <person name="Dalgaard J.Z."/>
            <person name="Baumann P."/>
            <person name="Niki H."/>
            <person name="Regev A."/>
            <person name="Nusbaum C."/>
        </authorList>
    </citation>
    <scope>NUCLEOTIDE SEQUENCE [LARGE SCALE GENOMIC DNA]</scope>
    <source>
        <strain evidence="7">OY26 / ATCC MYA-4695 / CBS 11777 / NBRC 106824 / NRRL Y48691</strain>
    </source>
</reference>
<dbReference type="PANTHER" id="PTHR46202:SF1">
    <property type="entry name" value="DNA EXCISION REPAIR PROTEIN ERCC-8"/>
    <property type="match status" value="1"/>
</dbReference>
<sequence>MNTFLLAREWGQESNASFRRQLLQHRLQTMTLAQNKTIKRRHGAGLLGSVNALSIDNTTHQFMISGGANSSINVWNFESLDLNETKNTVMDTYNAIPARSSHKFGITDLHWFPFDNGIFTSSSFDHTLKVWDAATLQEAYSFNIGDIVYSHAWSPIASHCLIAAAYRSSSIRLCDMQSGSYTHSLIGHTGNVLSVSWCPKNDYVLASGSADGTVRLWDIRKASASFACLDVHNKTKPTEQAGRSHYGTVNGLAWTDDGSFLVSCGTDDRIRVWDMETGLNTLRDFGPVIHNQTTSFAVHPHIITPVKNANTYVLFPNDDGSLALINLLEGSFVHRLSTHVLKRINCVAHRPGKEQCFTGDMSGNILMWCPKPLNVPLEATAVENRRNVLQEVYESLTNVEVTYQ</sequence>
<name>S9VTT2_SCHCR</name>
<dbReference type="InterPro" id="IPR015943">
    <property type="entry name" value="WD40/YVTN_repeat-like_dom_sf"/>
</dbReference>
<accession>S9VTT2</accession>
<dbReference type="OrthoDB" id="361494at2759"/>
<evidence type="ECO:0000256" key="1">
    <source>
        <dbReference type="ARBA" id="ARBA00022574"/>
    </source>
</evidence>
<protein>
    <submittedName>
        <fullName evidence="6">ERCC-8 DNA repair</fullName>
    </submittedName>
</protein>
<feature type="repeat" description="WD" evidence="5">
    <location>
        <begin position="185"/>
        <end position="227"/>
    </location>
</feature>
<evidence type="ECO:0000256" key="3">
    <source>
        <dbReference type="ARBA" id="ARBA00022763"/>
    </source>
</evidence>
<dbReference type="InterPro" id="IPR020472">
    <property type="entry name" value="WD40_PAC1"/>
</dbReference>
<dbReference type="AlphaFoldDB" id="S9VTT2"/>
<evidence type="ECO:0000256" key="4">
    <source>
        <dbReference type="ARBA" id="ARBA00023204"/>
    </source>
</evidence>